<sequence>MTNAHTSIFSRRARALGQWVTLFAALALAGCASSDGAIERWDLSKSAEAGSGGNTIRGADAIPVKSDQKTAVVFVRQVVAPTRAAEPANIYINGRYQTSLVGNVFTEVPLCAGQHSFVAAYSDYQRDYNTKSVVLPFTVKAGPAQYFLVTEDAQGLARLEPMPAEQGKAAADGVKRLQTHAVSRAVDRGCARQ</sequence>
<reference evidence="2" key="1">
    <citation type="submission" date="2021-03" db="EMBL/GenBank/DDBJ databases">
        <title>Ottowia sp. 27C isolated from the cloaca of a Giant Asian pond turtle (Heosemys grandis).</title>
        <authorList>
            <person name="Spergser J."/>
            <person name="Busse H.-J."/>
        </authorList>
    </citation>
    <scope>NUCLEOTIDE SEQUENCE</scope>
    <source>
        <strain evidence="2">27C</strain>
    </source>
</reference>
<protein>
    <recommendedName>
        <fullName evidence="4">DUF2846 domain-containing protein</fullName>
    </recommendedName>
</protein>
<dbReference type="KEGG" id="otd:J1M35_17605"/>
<evidence type="ECO:0000313" key="2">
    <source>
        <dbReference type="EMBL" id="QTD44846.1"/>
    </source>
</evidence>
<keyword evidence="1" id="KW-0732">Signal</keyword>
<dbReference type="Proteomes" id="UP000663903">
    <property type="component" value="Chromosome"/>
</dbReference>
<dbReference type="RefSeq" id="WP_208008476.1">
    <property type="nucleotide sequence ID" value="NZ_CP071796.1"/>
</dbReference>
<dbReference type="AlphaFoldDB" id="A0A975CGU7"/>
<evidence type="ECO:0000313" key="3">
    <source>
        <dbReference type="Proteomes" id="UP000663903"/>
    </source>
</evidence>
<dbReference type="EMBL" id="CP071796">
    <property type="protein sequence ID" value="QTD44846.1"/>
    <property type="molecule type" value="Genomic_DNA"/>
</dbReference>
<keyword evidence="3" id="KW-1185">Reference proteome</keyword>
<accession>A0A975CGU7</accession>
<evidence type="ECO:0000256" key="1">
    <source>
        <dbReference type="SAM" id="SignalP"/>
    </source>
</evidence>
<feature type="signal peptide" evidence="1">
    <location>
        <begin position="1"/>
        <end position="29"/>
    </location>
</feature>
<evidence type="ECO:0008006" key="4">
    <source>
        <dbReference type="Google" id="ProtNLM"/>
    </source>
</evidence>
<proteinExistence type="predicted"/>
<organism evidence="2 3">
    <name type="scientific">Ottowia testudinis</name>
    <dbReference type="NCBI Taxonomy" id="2816950"/>
    <lineage>
        <taxon>Bacteria</taxon>
        <taxon>Pseudomonadati</taxon>
        <taxon>Pseudomonadota</taxon>
        <taxon>Betaproteobacteria</taxon>
        <taxon>Burkholderiales</taxon>
        <taxon>Comamonadaceae</taxon>
        <taxon>Ottowia</taxon>
    </lineage>
</organism>
<gene>
    <name evidence="2" type="ORF">J1M35_17605</name>
</gene>
<feature type="chain" id="PRO_5036995000" description="DUF2846 domain-containing protein" evidence="1">
    <location>
        <begin position="30"/>
        <end position="193"/>
    </location>
</feature>
<name>A0A975CGU7_9BURK</name>